<sequence length="76" mass="7942">MTERKTSCSGTRAAAPPGTPLLEIDGLSVGYERAGEYTPVLEGVGLTARDGEWKLIEDEVRSSLIPGTAGADRHGA</sequence>
<protein>
    <recommendedName>
        <fullName evidence="3">ABC transporter ATP-binding protein</fullName>
    </recommendedName>
</protein>
<accession>A0ABW2T587</accession>
<dbReference type="RefSeq" id="WP_343976090.1">
    <property type="nucleotide sequence ID" value="NZ_BAAAGK010000133.1"/>
</dbReference>
<dbReference type="EMBL" id="JBHTEE010000001">
    <property type="protein sequence ID" value="MFC7603818.1"/>
    <property type="molecule type" value="Genomic_DNA"/>
</dbReference>
<reference evidence="2" key="1">
    <citation type="journal article" date="2019" name="Int. J. Syst. Evol. Microbiol.">
        <title>The Global Catalogue of Microorganisms (GCM) 10K type strain sequencing project: providing services to taxonomists for standard genome sequencing and annotation.</title>
        <authorList>
            <consortium name="The Broad Institute Genomics Platform"/>
            <consortium name="The Broad Institute Genome Sequencing Center for Infectious Disease"/>
            <person name="Wu L."/>
            <person name="Ma J."/>
        </authorList>
    </citation>
    <scope>NUCLEOTIDE SEQUENCE [LARGE SCALE GENOMIC DNA]</scope>
    <source>
        <strain evidence="2">JCM 10083</strain>
    </source>
</reference>
<evidence type="ECO:0008006" key="3">
    <source>
        <dbReference type="Google" id="ProtNLM"/>
    </source>
</evidence>
<gene>
    <name evidence="1" type="ORF">ACFQVD_27260</name>
</gene>
<proteinExistence type="predicted"/>
<organism evidence="1 2">
    <name type="scientific">Streptosporangium amethystogenes subsp. fukuiense</name>
    <dbReference type="NCBI Taxonomy" id="698418"/>
    <lineage>
        <taxon>Bacteria</taxon>
        <taxon>Bacillati</taxon>
        <taxon>Actinomycetota</taxon>
        <taxon>Actinomycetes</taxon>
        <taxon>Streptosporangiales</taxon>
        <taxon>Streptosporangiaceae</taxon>
        <taxon>Streptosporangium</taxon>
    </lineage>
</organism>
<dbReference type="Proteomes" id="UP001596514">
    <property type="component" value="Unassembled WGS sequence"/>
</dbReference>
<evidence type="ECO:0000313" key="2">
    <source>
        <dbReference type="Proteomes" id="UP001596514"/>
    </source>
</evidence>
<comment type="caution">
    <text evidence="1">The sequence shown here is derived from an EMBL/GenBank/DDBJ whole genome shotgun (WGS) entry which is preliminary data.</text>
</comment>
<evidence type="ECO:0000313" key="1">
    <source>
        <dbReference type="EMBL" id="MFC7603818.1"/>
    </source>
</evidence>
<name>A0ABW2T587_9ACTN</name>
<keyword evidence="2" id="KW-1185">Reference proteome</keyword>